<organism evidence="1">
    <name type="scientific">Brachypodium distachyon</name>
    <name type="common">Purple false brome</name>
    <name type="synonym">Trachynia distachya</name>
    <dbReference type="NCBI Taxonomy" id="15368"/>
    <lineage>
        <taxon>Eukaryota</taxon>
        <taxon>Viridiplantae</taxon>
        <taxon>Streptophyta</taxon>
        <taxon>Embryophyta</taxon>
        <taxon>Tracheophyta</taxon>
        <taxon>Spermatophyta</taxon>
        <taxon>Magnoliopsida</taxon>
        <taxon>Liliopsida</taxon>
        <taxon>Poales</taxon>
        <taxon>Poaceae</taxon>
        <taxon>BOP clade</taxon>
        <taxon>Pooideae</taxon>
        <taxon>Stipodae</taxon>
        <taxon>Brachypodieae</taxon>
        <taxon>Brachypodium</taxon>
    </lineage>
</organism>
<evidence type="ECO:0000313" key="1">
    <source>
        <dbReference type="EMBL" id="PNT63216.1"/>
    </source>
</evidence>
<name>A0A2K2CMG9_BRADI</name>
<reference evidence="1" key="2">
    <citation type="submission" date="2017-06" db="EMBL/GenBank/DDBJ databases">
        <title>WGS assembly of Brachypodium distachyon.</title>
        <authorList>
            <consortium name="The International Brachypodium Initiative"/>
            <person name="Lucas S."/>
            <person name="Harmon-Smith M."/>
            <person name="Lail K."/>
            <person name="Tice H."/>
            <person name="Grimwood J."/>
            <person name="Bruce D."/>
            <person name="Barry K."/>
            <person name="Shu S."/>
            <person name="Lindquist E."/>
            <person name="Wang M."/>
            <person name="Pitluck S."/>
            <person name="Vogel J.P."/>
            <person name="Garvin D.F."/>
            <person name="Mockler T.C."/>
            <person name="Schmutz J."/>
            <person name="Rokhsar D."/>
            <person name="Bevan M.W."/>
        </authorList>
    </citation>
    <scope>NUCLEOTIDE SEQUENCE</scope>
    <source>
        <strain evidence="1">Bd21</strain>
    </source>
</reference>
<dbReference type="EMBL" id="CM000883">
    <property type="protein sequence ID" value="PNT63216.1"/>
    <property type="molecule type" value="Genomic_DNA"/>
</dbReference>
<protein>
    <submittedName>
        <fullName evidence="1 2">Uncharacterized protein</fullName>
    </submittedName>
</protein>
<gene>
    <name evidence="1" type="ORF">BRADI_4g12962v3</name>
</gene>
<accession>A0A2K2CMG9</accession>
<dbReference type="Proteomes" id="UP000008810">
    <property type="component" value="Chromosome 4"/>
</dbReference>
<proteinExistence type="predicted"/>
<evidence type="ECO:0000313" key="3">
    <source>
        <dbReference type="Proteomes" id="UP000008810"/>
    </source>
</evidence>
<keyword evidence="3" id="KW-1185">Reference proteome</keyword>
<dbReference type="Gramene" id="PNT63216">
    <property type="protein sequence ID" value="PNT63216"/>
    <property type="gene ID" value="BRADI_4g12962v3"/>
</dbReference>
<dbReference type="OrthoDB" id="682412at2759"/>
<sequence>MDFRWTELGCLASLLVQASGPSLVKCARSLATLTCWEIWKERNRRIFEGARLPIAGLLARIHDEARLGKLAGGLIPFDPG</sequence>
<dbReference type="AlphaFoldDB" id="A0A2K2CMG9"/>
<evidence type="ECO:0000313" key="2">
    <source>
        <dbReference type="EnsemblPlants" id="PNT63216"/>
    </source>
</evidence>
<dbReference type="EnsemblPlants" id="PNT63216">
    <property type="protein sequence ID" value="PNT63216"/>
    <property type="gene ID" value="BRADI_4g12962v3"/>
</dbReference>
<reference evidence="2" key="3">
    <citation type="submission" date="2018-08" db="UniProtKB">
        <authorList>
            <consortium name="EnsemblPlants"/>
        </authorList>
    </citation>
    <scope>IDENTIFICATION</scope>
    <source>
        <strain evidence="2">cv. Bd21</strain>
    </source>
</reference>
<dbReference type="InParanoid" id="A0A2K2CMG9"/>
<reference evidence="1 2" key="1">
    <citation type="journal article" date="2010" name="Nature">
        <title>Genome sequencing and analysis of the model grass Brachypodium distachyon.</title>
        <authorList>
            <consortium name="International Brachypodium Initiative"/>
        </authorList>
    </citation>
    <scope>NUCLEOTIDE SEQUENCE [LARGE SCALE GENOMIC DNA]</scope>
    <source>
        <strain evidence="1 2">Bd21</strain>
    </source>
</reference>